<dbReference type="PANTHER" id="PTHR10434:SF40">
    <property type="entry name" value="1-ACYL-SN-GLYCEROL-3-PHOSPHATE ACYLTRANSFERASE"/>
    <property type="match status" value="1"/>
</dbReference>
<comment type="caution">
    <text evidence="6">The sequence shown here is derived from an EMBL/GenBank/DDBJ whole genome shotgun (WGS) entry which is preliminary data.</text>
</comment>
<dbReference type="GO" id="GO:0003841">
    <property type="term" value="F:1-acylglycerol-3-phosphate O-acyltransferase activity"/>
    <property type="evidence" value="ECO:0007669"/>
    <property type="project" value="UniProtKB-EC"/>
</dbReference>
<evidence type="ECO:0000256" key="3">
    <source>
        <dbReference type="ARBA" id="ARBA00023315"/>
    </source>
</evidence>
<reference evidence="6 7" key="1">
    <citation type="submission" date="2014-12" db="EMBL/GenBank/DDBJ databases">
        <title>Genome sequence of Morococcus cerebrosus.</title>
        <authorList>
            <person name="Shin S.-K."/>
            <person name="Yi H."/>
        </authorList>
    </citation>
    <scope>NUCLEOTIDE SEQUENCE [LARGE SCALE GENOMIC DNA]</scope>
    <source>
        <strain evidence="6 7">CIP 81.93</strain>
    </source>
</reference>
<dbReference type="GO" id="GO:0006654">
    <property type="term" value="P:phosphatidic acid biosynthetic process"/>
    <property type="evidence" value="ECO:0007669"/>
    <property type="project" value="TreeGrafter"/>
</dbReference>
<dbReference type="CDD" id="cd07989">
    <property type="entry name" value="LPLAT_AGPAT-like"/>
    <property type="match status" value="1"/>
</dbReference>
<dbReference type="SMART" id="SM00563">
    <property type="entry name" value="PlsC"/>
    <property type="match status" value="1"/>
</dbReference>
<evidence type="ECO:0000256" key="4">
    <source>
        <dbReference type="SAM" id="Phobius"/>
    </source>
</evidence>
<keyword evidence="4" id="KW-0812">Transmembrane</keyword>
<accession>A0A0C1EGU1</accession>
<keyword evidence="4" id="KW-1133">Transmembrane helix</keyword>
<keyword evidence="4" id="KW-0472">Membrane</keyword>
<proteinExistence type="predicted"/>
<dbReference type="Pfam" id="PF01553">
    <property type="entry name" value="Acyltransferase"/>
    <property type="match status" value="1"/>
</dbReference>
<dbReference type="InterPro" id="IPR002123">
    <property type="entry name" value="Plipid/glycerol_acylTrfase"/>
</dbReference>
<evidence type="ECO:0000256" key="2">
    <source>
        <dbReference type="ARBA" id="ARBA00022679"/>
    </source>
</evidence>
<protein>
    <submittedName>
        <fullName evidence="6">1-acyl-sn-glycerol-3-phosphate acyltransferase</fullName>
        <ecNumber evidence="6">2.3.1.51</ecNumber>
    </submittedName>
</protein>
<keyword evidence="2 6" id="KW-0808">Transferase</keyword>
<dbReference type="AlphaFoldDB" id="A0A0C1EGU1"/>
<dbReference type="Proteomes" id="UP000031390">
    <property type="component" value="Unassembled WGS sequence"/>
</dbReference>
<keyword evidence="3 6" id="KW-0012">Acyltransferase</keyword>
<evidence type="ECO:0000256" key="1">
    <source>
        <dbReference type="ARBA" id="ARBA00005189"/>
    </source>
</evidence>
<feature type="transmembrane region" description="Helical" evidence="4">
    <location>
        <begin position="33"/>
        <end position="54"/>
    </location>
</feature>
<organism evidence="6 7">
    <name type="scientific">Morococcus cerebrosus</name>
    <dbReference type="NCBI Taxonomy" id="1056807"/>
    <lineage>
        <taxon>Bacteria</taxon>
        <taxon>Pseudomonadati</taxon>
        <taxon>Pseudomonadota</taxon>
        <taxon>Betaproteobacteria</taxon>
        <taxon>Neisseriales</taxon>
        <taxon>Neisseriaceae</taxon>
        <taxon>Morococcus</taxon>
    </lineage>
</organism>
<feature type="domain" description="Phospholipid/glycerol acyltransferase" evidence="5">
    <location>
        <begin position="96"/>
        <end position="210"/>
    </location>
</feature>
<dbReference type="EMBL" id="JUFZ01000047">
    <property type="protein sequence ID" value="KIC07948.1"/>
    <property type="molecule type" value="Genomic_DNA"/>
</dbReference>
<comment type="pathway">
    <text evidence="1">Lipid metabolism.</text>
</comment>
<evidence type="ECO:0000259" key="5">
    <source>
        <dbReference type="SMART" id="SM00563"/>
    </source>
</evidence>
<dbReference type="PANTHER" id="PTHR10434">
    <property type="entry name" value="1-ACYL-SN-GLYCEROL-3-PHOSPHATE ACYLTRANSFERASE"/>
    <property type="match status" value="1"/>
</dbReference>
<evidence type="ECO:0000313" key="6">
    <source>
        <dbReference type="EMBL" id="KIC07948.1"/>
    </source>
</evidence>
<dbReference type="SUPFAM" id="SSF69593">
    <property type="entry name" value="Glycerol-3-phosphate (1)-acyltransferase"/>
    <property type="match status" value="1"/>
</dbReference>
<dbReference type="EC" id="2.3.1.51" evidence="6"/>
<sequence length="276" mass="31142">MSVPDLKVTIYFVPPRFQTTHPTGKNMLLIRNLTYWFILSTSLILLFPFMLLALPVQGGAHKMAQIWVRILNWSLKHIIGLKYRLIGAKNIPDRPSIICAKHQSGWETLALQEIFPPQVYVAKRELFKIPFFGWGLKLVKTIGIDRSNSREASKQLMEQGMARKNEGYWITIFPEGTRLPPGEKGRYKLGGARMAKMFEMDIVPVSLNSGEFWPKNAFLKHPGTITVVINPVIPHGSGTEAELMAECEKRIETQQPLIEGKGPFAAKNKKTTASLS</sequence>
<gene>
    <name evidence="6" type="ORF">MCC93_12810</name>
</gene>
<name>A0A0C1EGU1_9NEIS</name>
<dbReference type="PATRIC" id="fig|1056807.3.peg.1231"/>
<evidence type="ECO:0000313" key="7">
    <source>
        <dbReference type="Proteomes" id="UP000031390"/>
    </source>
</evidence>